<feature type="domain" description="DUF7730" evidence="2">
    <location>
        <begin position="66"/>
        <end position="159"/>
    </location>
</feature>
<evidence type="ECO:0000259" key="2">
    <source>
        <dbReference type="Pfam" id="PF24864"/>
    </source>
</evidence>
<feature type="compositionally biased region" description="Acidic residues" evidence="1">
    <location>
        <begin position="116"/>
        <end position="126"/>
    </location>
</feature>
<dbReference type="InterPro" id="IPR056632">
    <property type="entry name" value="DUF7730"/>
</dbReference>
<proteinExistence type="predicted"/>
<reference evidence="4" key="1">
    <citation type="journal article" date="2017" name="Nat. Microbiol.">
        <title>Global analysis of biosynthetic gene clusters reveals vast potential of secondary metabolite production in Penicillium species.</title>
        <authorList>
            <person name="Nielsen J.C."/>
            <person name="Grijseels S."/>
            <person name="Prigent S."/>
            <person name="Ji B."/>
            <person name="Dainat J."/>
            <person name="Nielsen K.F."/>
            <person name="Frisvad J.C."/>
            <person name="Workman M."/>
            <person name="Nielsen J."/>
        </authorList>
    </citation>
    <scope>NUCLEOTIDE SEQUENCE [LARGE SCALE GENOMIC DNA]</scope>
    <source>
        <strain evidence="4">IBT 24891</strain>
    </source>
</reference>
<dbReference type="PANTHER" id="PTHR38790:SF4">
    <property type="entry name" value="2EXR DOMAIN-CONTAINING PROTEIN"/>
    <property type="match status" value="1"/>
</dbReference>
<evidence type="ECO:0000313" key="4">
    <source>
        <dbReference type="Proteomes" id="UP000191285"/>
    </source>
</evidence>
<dbReference type="EMBL" id="MLKD01000026">
    <property type="protein sequence ID" value="OQE15873.1"/>
    <property type="molecule type" value="Genomic_DNA"/>
</dbReference>
<dbReference type="AlphaFoldDB" id="A0A1V6SQM5"/>
<dbReference type="OrthoDB" id="515692at2759"/>
<dbReference type="Proteomes" id="UP000191285">
    <property type="component" value="Unassembled WGS sequence"/>
</dbReference>
<sequence length="396" mass="44459">MRHFEAWLVRDPYSIWHYYTTGNRWQDTVRDLIHDRSICSAPDYTATNTTTPSNPLCTTTPASPQTTPLLTLLPPEIRSMIWSYVFGSDTLHLVQIKNKVKHVRCSSSSITPGGDSDNDNDNDNDNGNDNVNDNDTSLTHHRHCCPLTPARWRIYDGRIPGHSDRLLYPHTHTDLPSTLSKSPISLLTSCKTIYTETLPYLYKNNTFDIDDLYTFISFTSTISPTALSNIKSLILQWTPIWTPLTGQEHKGSIYAHTHSDFLWIKFWKIVASLPHLHSLKMSIDLGKFMGTMVGGGPVVVGGTSGRILSLNICEEWVRPLLDVSGLKEFDLAVTARCDVTSRGVIEGDLVRDAAVFREDLRNVLMRRKVFVPGCCEDGGENGRKKEKKRVLAITAG</sequence>
<feature type="domain" description="DUF7730" evidence="2">
    <location>
        <begin position="177"/>
        <end position="283"/>
    </location>
</feature>
<feature type="region of interest" description="Disordered" evidence="1">
    <location>
        <begin position="107"/>
        <end position="135"/>
    </location>
</feature>
<dbReference type="PANTHER" id="PTHR38790">
    <property type="entry name" value="2EXR DOMAIN-CONTAINING PROTEIN-RELATED"/>
    <property type="match status" value="1"/>
</dbReference>
<dbReference type="STRING" id="303698.A0A1V6SQM5"/>
<accession>A0A1V6SQM5</accession>
<comment type="caution">
    <text evidence="3">The sequence shown here is derived from an EMBL/GenBank/DDBJ whole genome shotgun (WGS) entry which is preliminary data.</text>
</comment>
<gene>
    <name evidence="3" type="ORF">PENSTE_c026G04460</name>
</gene>
<organism evidence="3 4">
    <name type="scientific">Penicillium steckii</name>
    <dbReference type="NCBI Taxonomy" id="303698"/>
    <lineage>
        <taxon>Eukaryota</taxon>
        <taxon>Fungi</taxon>
        <taxon>Dikarya</taxon>
        <taxon>Ascomycota</taxon>
        <taxon>Pezizomycotina</taxon>
        <taxon>Eurotiomycetes</taxon>
        <taxon>Eurotiomycetidae</taxon>
        <taxon>Eurotiales</taxon>
        <taxon>Aspergillaceae</taxon>
        <taxon>Penicillium</taxon>
    </lineage>
</organism>
<evidence type="ECO:0000256" key="1">
    <source>
        <dbReference type="SAM" id="MobiDB-lite"/>
    </source>
</evidence>
<keyword evidence="4" id="KW-1185">Reference proteome</keyword>
<protein>
    <recommendedName>
        <fullName evidence="2">DUF7730 domain-containing protein</fullName>
    </recommendedName>
</protein>
<dbReference type="Pfam" id="PF24864">
    <property type="entry name" value="DUF7730"/>
    <property type="match status" value="2"/>
</dbReference>
<name>A0A1V6SQM5_9EURO</name>
<evidence type="ECO:0000313" key="3">
    <source>
        <dbReference type="EMBL" id="OQE15873.1"/>
    </source>
</evidence>